<dbReference type="GO" id="GO:0008270">
    <property type="term" value="F:zinc ion binding"/>
    <property type="evidence" value="ECO:0007669"/>
    <property type="project" value="UniProtKB-KW"/>
</dbReference>
<dbReference type="InterPro" id="IPR007527">
    <property type="entry name" value="Znf_SWIM"/>
</dbReference>
<feature type="compositionally biased region" description="Low complexity" evidence="2">
    <location>
        <begin position="7"/>
        <end position="18"/>
    </location>
</feature>
<evidence type="ECO:0000256" key="1">
    <source>
        <dbReference type="PROSITE-ProRule" id="PRU00325"/>
    </source>
</evidence>
<keyword evidence="1" id="KW-0862">Zinc</keyword>
<dbReference type="PANTHER" id="PTHR21540">
    <property type="entry name" value="RING FINGER AND SWIM DOMAIN-CONTAINING PROTEIN 2"/>
    <property type="match status" value="1"/>
</dbReference>
<feature type="region of interest" description="Disordered" evidence="2">
    <location>
        <begin position="316"/>
        <end position="385"/>
    </location>
</feature>
<name>A0A5K3FFD0_MESCO</name>
<feature type="domain" description="SWIM-type" evidence="3">
    <location>
        <begin position="77"/>
        <end position="116"/>
    </location>
</feature>
<reference evidence="4" key="1">
    <citation type="submission" date="2019-11" db="UniProtKB">
        <authorList>
            <consortium name="WormBaseParasite"/>
        </authorList>
    </citation>
    <scope>IDENTIFICATION</scope>
</reference>
<dbReference type="GO" id="GO:0061630">
    <property type="term" value="F:ubiquitin protein ligase activity"/>
    <property type="evidence" value="ECO:0007669"/>
    <property type="project" value="InterPro"/>
</dbReference>
<accession>A0A5K3FFD0</accession>
<proteinExistence type="predicted"/>
<protein>
    <submittedName>
        <fullName evidence="4">SWIM-type domain-containing protein</fullName>
    </submittedName>
</protein>
<evidence type="ECO:0000259" key="3">
    <source>
        <dbReference type="PROSITE" id="PS50966"/>
    </source>
</evidence>
<feature type="compositionally biased region" description="Polar residues" evidence="2">
    <location>
        <begin position="161"/>
        <end position="171"/>
    </location>
</feature>
<keyword evidence="1" id="KW-0863">Zinc-finger</keyword>
<evidence type="ECO:0000313" key="4">
    <source>
        <dbReference type="WBParaSite" id="MCU_007997-RA"/>
    </source>
</evidence>
<dbReference type="WBParaSite" id="MCU_007997-RA">
    <property type="protein sequence ID" value="MCU_007997-RA"/>
    <property type="gene ID" value="MCU_007997"/>
</dbReference>
<feature type="region of interest" description="Disordered" evidence="2">
    <location>
        <begin position="1"/>
        <end position="20"/>
    </location>
</feature>
<keyword evidence="1" id="KW-0479">Metal-binding</keyword>
<evidence type="ECO:0000256" key="2">
    <source>
        <dbReference type="SAM" id="MobiDB-lite"/>
    </source>
</evidence>
<dbReference type="AlphaFoldDB" id="A0A5K3FFD0"/>
<dbReference type="InterPro" id="IPR039903">
    <property type="entry name" value="Zswim2"/>
</dbReference>
<dbReference type="PROSITE" id="PS50966">
    <property type="entry name" value="ZF_SWIM"/>
    <property type="match status" value="1"/>
</dbReference>
<organism evidence="4">
    <name type="scientific">Mesocestoides corti</name>
    <name type="common">Flatworm</name>
    <dbReference type="NCBI Taxonomy" id="53468"/>
    <lineage>
        <taxon>Eukaryota</taxon>
        <taxon>Metazoa</taxon>
        <taxon>Spiralia</taxon>
        <taxon>Lophotrochozoa</taxon>
        <taxon>Platyhelminthes</taxon>
        <taxon>Cestoda</taxon>
        <taxon>Eucestoda</taxon>
        <taxon>Cyclophyllidea</taxon>
        <taxon>Mesocestoididae</taxon>
        <taxon>Mesocestoides</taxon>
    </lineage>
</organism>
<feature type="region of interest" description="Disordered" evidence="2">
    <location>
        <begin position="153"/>
        <end position="172"/>
    </location>
</feature>
<feature type="region of interest" description="Disordered" evidence="2">
    <location>
        <begin position="255"/>
        <end position="283"/>
    </location>
</feature>
<feature type="compositionally biased region" description="Polar residues" evidence="2">
    <location>
        <begin position="316"/>
        <end position="327"/>
    </location>
</feature>
<sequence length="611" mass="64988">MVGCHNTPSTGTPPTTAPFNRSASLQEQVARALQANFLLLHQPAPNAFIVLDPSPVNACQWDTSTAAPPATGKRHRFRVTLGGHSPGCTCSEQPLICPASTRSPCAHTLFVLLRVLRLKLEDPRIARPRLENYEVEPLLQRYARLRASNFRASGASRHQDSTTTSAGTATNPAARIFMPRPVVLSAVGPNPCLLAAVRASVGSSECSELSSITRSIEPASRGVAGHADAIPVCRRCLSHASSSSCGGDGGGGGVGGGGGCGAAERAEGSEGDDSCGGTFRFDRRPKTEPQAYYETLGSRIEMLNSTSARHALSTTFRPIGEPSSNPETDPETEGVSSSSRSSRFEEAQGGVVRGTSVGPCGTASSAADDTLTGLPRRSASPDGMESSVYHPVCRLCLRELARVAEGSTTVCASVDCVASFHQACFLIWQDECETETGSLYCPVCGRVWTTALTPTNPPDDARKLQAPRCAEDAHCVASSWAPGVAIVSTRLAPSNGDNIFLHSHVIPGLKDSLDDWKSAFSEEVAMGIISPYWHVRQSALRQVAKITICRVLMARRSPSITFHQSEGSTPNKLGPESLRMSFRLIQYFLSDPADEVFIASLVRLLLCCAHL</sequence>